<evidence type="ECO:0000256" key="2">
    <source>
        <dbReference type="SAM" id="Phobius"/>
    </source>
</evidence>
<feature type="transmembrane region" description="Helical" evidence="2">
    <location>
        <begin position="208"/>
        <end position="232"/>
    </location>
</feature>
<evidence type="ECO:0000313" key="3">
    <source>
        <dbReference type="EMBL" id="ETH30594.1"/>
    </source>
</evidence>
<dbReference type="EMBL" id="AXSB02000026">
    <property type="protein sequence ID" value="ETH30594.1"/>
    <property type="molecule type" value="Genomic_DNA"/>
</dbReference>
<protein>
    <recommendedName>
        <fullName evidence="5">Transmembrane protein</fullName>
    </recommendedName>
</protein>
<accession>A0AAI9J141</accession>
<organism evidence="3 4">
    <name type="scientific">Bordetella pertussis CHLA-26</name>
    <dbReference type="NCBI Taxonomy" id="1331284"/>
    <lineage>
        <taxon>Bacteria</taxon>
        <taxon>Pseudomonadati</taxon>
        <taxon>Pseudomonadota</taxon>
        <taxon>Betaproteobacteria</taxon>
        <taxon>Burkholderiales</taxon>
        <taxon>Alcaligenaceae</taxon>
        <taxon>Bordetella</taxon>
    </lineage>
</organism>
<feature type="transmembrane region" description="Helical" evidence="2">
    <location>
        <begin position="252"/>
        <end position="285"/>
    </location>
</feature>
<keyword evidence="2" id="KW-1133">Transmembrane helix</keyword>
<dbReference type="Proteomes" id="UP000018679">
    <property type="component" value="Unassembled WGS sequence"/>
</dbReference>
<keyword evidence="2" id="KW-0472">Membrane</keyword>
<feature type="compositionally biased region" description="Polar residues" evidence="1">
    <location>
        <begin position="150"/>
        <end position="161"/>
    </location>
</feature>
<comment type="caution">
    <text evidence="3">The sequence shown here is derived from an EMBL/GenBank/DDBJ whole genome shotgun (WGS) entry which is preliminary data.</text>
</comment>
<keyword evidence="2" id="KW-0812">Transmembrane</keyword>
<evidence type="ECO:0000313" key="4">
    <source>
        <dbReference type="Proteomes" id="UP000018679"/>
    </source>
</evidence>
<evidence type="ECO:0008006" key="5">
    <source>
        <dbReference type="Google" id="ProtNLM"/>
    </source>
</evidence>
<gene>
    <name evidence="3" type="ORF">L566_3319</name>
</gene>
<proteinExistence type="predicted"/>
<name>A0AAI9J141_BORPT</name>
<reference evidence="3 4" key="1">
    <citation type="journal article" date="2013" name="Genome Announc.">
        <title>Genome Sequences of 28 Bordetella pertussis U.S. Outbreak Strains Dating from 2010 to 2012.</title>
        <authorList>
            <person name="Harvill E.T."/>
            <person name="Goodfield L.L."/>
            <person name="Ivanov Y."/>
            <person name="Meyer J.A."/>
            <person name="Newth C."/>
            <person name="Cassiday P."/>
            <person name="Tondella M.L."/>
            <person name="Liao P."/>
            <person name="Zimmerman J."/>
            <person name="Meert K."/>
            <person name="Wessel D."/>
            <person name="Berger J."/>
            <person name="Dean J.M."/>
            <person name="Holubkov R."/>
            <person name="Burr J."/>
            <person name="Liu T."/>
            <person name="Brinkac L."/>
            <person name="Kim M."/>
            <person name="Losada L."/>
        </authorList>
    </citation>
    <scope>NUCLEOTIDE SEQUENCE [LARGE SCALE GENOMIC DNA]</scope>
    <source>
        <strain evidence="3 4">CHLA-26</strain>
    </source>
</reference>
<sequence length="304" mass="32327">MFLGVRPGGWPRNGHDSRGRGACPCGGKDTCGPGACPRRGTGTCRHPHLLTNRLQRVSVPLRGQTHAVESCLGITPANRDSTGCETGKVFRMPQAWQRKAEAMSGRGHGDADEVLLAWPCRALSSALPTHGGNSSKARESSSIRSEPPSTALNRTPSTNNNAGRGGCASCGKIAVNLFDGAVIVSDPQTLQPGGAPDLRTLTHVAYGLYALGFLTGGFLGIATLAAVVLMYVKRGDTAGTMYASHFDWLLRTFWWALLWLAISAIATLIFIGWIGVVATVVWVLYRLIKGWLALLEGNAPSSYT</sequence>
<feature type="region of interest" description="Disordered" evidence="1">
    <location>
        <begin position="127"/>
        <end position="161"/>
    </location>
</feature>
<evidence type="ECO:0000256" key="1">
    <source>
        <dbReference type="SAM" id="MobiDB-lite"/>
    </source>
</evidence>
<dbReference type="AlphaFoldDB" id="A0AAI9J141"/>